<evidence type="ECO:0000256" key="3">
    <source>
        <dbReference type="ARBA" id="ARBA00022603"/>
    </source>
</evidence>
<feature type="compositionally biased region" description="Pro residues" evidence="14">
    <location>
        <begin position="56"/>
        <end position="65"/>
    </location>
</feature>
<dbReference type="Pfam" id="PF00096">
    <property type="entry name" value="zf-C2H2"/>
    <property type="match status" value="4"/>
</dbReference>
<dbReference type="CDD" id="cd19193">
    <property type="entry name" value="PR-SET_PRDM7_9"/>
    <property type="match status" value="1"/>
</dbReference>
<dbReference type="SMART" id="SM00317">
    <property type="entry name" value="SET"/>
    <property type="match status" value="1"/>
</dbReference>
<organism evidence="18 19">
    <name type="scientific">Amblyomma americanum</name>
    <name type="common">Lone star tick</name>
    <dbReference type="NCBI Taxonomy" id="6943"/>
    <lineage>
        <taxon>Eukaryota</taxon>
        <taxon>Metazoa</taxon>
        <taxon>Ecdysozoa</taxon>
        <taxon>Arthropoda</taxon>
        <taxon>Chelicerata</taxon>
        <taxon>Arachnida</taxon>
        <taxon>Acari</taxon>
        <taxon>Parasitiformes</taxon>
        <taxon>Ixodida</taxon>
        <taxon>Ixodoidea</taxon>
        <taxon>Ixodidae</taxon>
        <taxon>Amblyomminae</taxon>
        <taxon>Amblyomma</taxon>
    </lineage>
</organism>
<evidence type="ECO:0000256" key="10">
    <source>
        <dbReference type="ARBA" id="ARBA00023015"/>
    </source>
</evidence>
<evidence type="ECO:0000256" key="4">
    <source>
        <dbReference type="ARBA" id="ARBA00022679"/>
    </source>
</evidence>
<protein>
    <recommendedName>
        <fullName evidence="20">Histone-lysine N-methyltransferase PRDM9-like</fullName>
    </recommendedName>
</protein>
<keyword evidence="19" id="KW-1185">Reference proteome</keyword>
<feature type="domain" description="C2H2-type" evidence="15">
    <location>
        <begin position="438"/>
        <end position="465"/>
    </location>
</feature>
<dbReference type="InterPro" id="IPR013087">
    <property type="entry name" value="Znf_C2H2_type"/>
</dbReference>
<evidence type="ECO:0000256" key="12">
    <source>
        <dbReference type="ARBA" id="ARBA00023242"/>
    </source>
</evidence>
<feature type="domain" description="SET" evidence="16">
    <location>
        <begin position="146"/>
        <end position="257"/>
    </location>
</feature>
<dbReference type="SUPFAM" id="SSF57667">
    <property type="entry name" value="beta-beta-alpha zinc fingers"/>
    <property type="match status" value="3"/>
</dbReference>
<evidence type="ECO:0000256" key="2">
    <source>
        <dbReference type="ARBA" id="ARBA00006991"/>
    </source>
</evidence>
<evidence type="ECO:0000256" key="9">
    <source>
        <dbReference type="ARBA" id="ARBA00022833"/>
    </source>
</evidence>
<evidence type="ECO:0000256" key="14">
    <source>
        <dbReference type="SAM" id="MobiDB-lite"/>
    </source>
</evidence>
<dbReference type="GO" id="GO:0032259">
    <property type="term" value="P:methylation"/>
    <property type="evidence" value="ECO:0007669"/>
    <property type="project" value="UniProtKB-KW"/>
</dbReference>
<keyword evidence="9" id="KW-0862">Zinc</keyword>
<dbReference type="InterPro" id="IPR001214">
    <property type="entry name" value="SET_dom"/>
</dbReference>
<gene>
    <name evidence="18" type="ORF">V5799_009781</name>
</gene>
<sequence length="465" mass="52154">MASEDDFTKFRKYFTDEEWKGLWEYMRTADTNIKEKYELMLKLGLKPPLHEFMKPKPAPAIPAKPPTKSNSPSPEASSSGSGYPRHQREEAKCMECEENSDQEYLFCDDCGVDRPGDCPKHGPLTHVKDSEVDAGDPLRANKTLPEGLSIRRSTIKGAQHGVFTLKPLPKRVYFGPYEGVKVEDNGGGNGYTWQVFEDGKVFLVDGRPLDSSNWMRYVNCAASPQEQNLVAFTRHGNIYYRTPKAVGAGEELLVWYGAAFARELGLLGKPRGSGPSAKEDGDSEARPQPVFSCDTCGEPFYTPDCLEKHRRHNHPQRPEGRHRCAHCPYSSDRKHNVVTHERTHTGERPFLCEVCGKDFARQHHLKGHQRVHSGEGPHECPECGQRFSQASNLATHRSGQHGVDGGAASHLCPRCGKGFSQKGHLNRHQLTHTGERPHACSLCAKRFARHDEAVRHERAVHGRQH</sequence>
<dbReference type="Gene3D" id="2.170.270.10">
    <property type="entry name" value="SET domain"/>
    <property type="match status" value="1"/>
</dbReference>
<dbReference type="PROSITE" id="PS50157">
    <property type="entry name" value="ZINC_FINGER_C2H2_2"/>
    <property type="match status" value="6"/>
</dbReference>
<keyword evidence="6" id="KW-0479">Metal-binding</keyword>
<evidence type="ECO:0000256" key="5">
    <source>
        <dbReference type="ARBA" id="ARBA00022691"/>
    </source>
</evidence>
<feature type="region of interest" description="Disordered" evidence="14">
    <location>
        <begin position="53"/>
        <end position="86"/>
    </location>
</feature>
<dbReference type="InterPro" id="IPR044417">
    <property type="entry name" value="PRDM7_9_PR-SET"/>
</dbReference>
<name>A0AAQ4F9I5_AMBAM</name>
<comment type="similarity">
    <text evidence="2">Belongs to the krueppel C2H2-type zinc-finger protein family.</text>
</comment>
<reference evidence="18 19" key="1">
    <citation type="journal article" date="2023" name="Arcadia Sci">
        <title>De novo assembly of a long-read Amblyomma americanum tick genome.</title>
        <authorList>
            <person name="Chou S."/>
            <person name="Poskanzer K.E."/>
            <person name="Rollins M."/>
            <person name="Thuy-Boun P.S."/>
        </authorList>
    </citation>
    <scope>NUCLEOTIDE SEQUENCE [LARGE SCALE GENOMIC DNA]</scope>
    <source>
        <strain evidence="18">F_SG_1</strain>
        <tissue evidence="18">Salivary glands</tissue>
    </source>
</reference>
<dbReference type="InterPro" id="IPR046341">
    <property type="entry name" value="SET_dom_sf"/>
</dbReference>
<feature type="domain" description="KRAB-related" evidence="17">
    <location>
        <begin position="2"/>
        <end position="65"/>
    </location>
</feature>
<keyword evidence="11" id="KW-0804">Transcription</keyword>
<dbReference type="InterPro" id="IPR050331">
    <property type="entry name" value="Zinc_finger"/>
</dbReference>
<feature type="domain" description="C2H2-type" evidence="15">
    <location>
        <begin position="378"/>
        <end position="401"/>
    </location>
</feature>
<dbReference type="GO" id="GO:0008757">
    <property type="term" value="F:S-adenosylmethionine-dependent methyltransferase activity"/>
    <property type="evidence" value="ECO:0007669"/>
    <property type="project" value="UniProtKB-ARBA"/>
</dbReference>
<feature type="region of interest" description="Disordered" evidence="14">
    <location>
        <begin position="269"/>
        <end position="289"/>
    </location>
</feature>
<evidence type="ECO:0000256" key="1">
    <source>
        <dbReference type="ARBA" id="ARBA00004123"/>
    </source>
</evidence>
<dbReference type="Pfam" id="PF21549">
    <property type="entry name" value="PRDM2_PR"/>
    <property type="match status" value="1"/>
</dbReference>
<dbReference type="InterPro" id="IPR036236">
    <property type="entry name" value="Znf_C2H2_sf"/>
</dbReference>
<keyword evidence="10" id="KW-0805">Transcription regulation</keyword>
<evidence type="ECO:0000256" key="8">
    <source>
        <dbReference type="ARBA" id="ARBA00022771"/>
    </source>
</evidence>
<dbReference type="GO" id="GO:0008170">
    <property type="term" value="F:N-methyltransferase activity"/>
    <property type="evidence" value="ECO:0007669"/>
    <property type="project" value="UniProtKB-ARBA"/>
</dbReference>
<evidence type="ECO:0000313" key="18">
    <source>
        <dbReference type="EMBL" id="KAK8783854.1"/>
    </source>
</evidence>
<evidence type="ECO:0000256" key="13">
    <source>
        <dbReference type="PROSITE-ProRule" id="PRU00042"/>
    </source>
</evidence>
<feature type="domain" description="C2H2-type" evidence="15">
    <location>
        <begin position="350"/>
        <end position="377"/>
    </location>
</feature>
<dbReference type="GO" id="GO:0042054">
    <property type="term" value="F:histone methyltransferase activity"/>
    <property type="evidence" value="ECO:0007669"/>
    <property type="project" value="InterPro"/>
</dbReference>
<proteinExistence type="inferred from homology"/>
<dbReference type="Gene3D" id="3.30.160.60">
    <property type="entry name" value="Classic Zinc Finger"/>
    <property type="match status" value="5"/>
</dbReference>
<dbReference type="InterPro" id="IPR003655">
    <property type="entry name" value="aKRAB"/>
</dbReference>
<evidence type="ECO:0000313" key="19">
    <source>
        <dbReference type="Proteomes" id="UP001321473"/>
    </source>
</evidence>
<keyword evidence="5" id="KW-0949">S-adenosyl-L-methionine</keyword>
<dbReference type="PROSITE" id="PS00028">
    <property type="entry name" value="ZINC_FINGER_C2H2_1"/>
    <property type="match status" value="5"/>
</dbReference>
<dbReference type="FunFam" id="3.30.160.60:FF:000446">
    <property type="entry name" value="Zinc finger protein"/>
    <property type="match status" value="2"/>
</dbReference>
<feature type="domain" description="C2H2-type" evidence="15">
    <location>
        <begin position="322"/>
        <end position="349"/>
    </location>
</feature>
<dbReference type="PROSITE" id="PS50806">
    <property type="entry name" value="KRAB_RELATED"/>
    <property type="match status" value="1"/>
</dbReference>
<dbReference type="GO" id="GO:0005634">
    <property type="term" value="C:nucleus"/>
    <property type="evidence" value="ECO:0007669"/>
    <property type="project" value="UniProtKB-SubCell"/>
</dbReference>
<evidence type="ECO:0000259" key="15">
    <source>
        <dbReference type="PROSITE" id="PS50157"/>
    </source>
</evidence>
<comment type="caution">
    <text evidence="18">The sequence shown here is derived from an EMBL/GenBank/DDBJ whole genome shotgun (WGS) entry which is preliminary data.</text>
</comment>
<accession>A0AAQ4F9I5</accession>
<keyword evidence="3" id="KW-0489">Methyltransferase</keyword>
<feature type="domain" description="C2H2-type" evidence="15">
    <location>
        <begin position="291"/>
        <end position="318"/>
    </location>
</feature>
<feature type="domain" description="C2H2-type" evidence="15">
    <location>
        <begin position="410"/>
        <end position="437"/>
    </location>
</feature>
<dbReference type="FunFam" id="3.30.160.60:FF:001498">
    <property type="entry name" value="Zinc finger protein 404"/>
    <property type="match status" value="1"/>
</dbReference>
<evidence type="ECO:0000259" key="16">
    <source>
        <dbReference type="PROSITE" id="PS50280"/>
    </source>
</evidence>
<dbReference type="GO" id="GO:0008270">
    <property type="term" value="F:zinc ion binding"/>
    <property type="evidence" value="ECO:0007669"/>
    <property type="project" value="UniProtKB-KW"/>
</dbReference>
<dbReference type="SUPFAM" id="SSF82199">
    <property type="entry name" value="SET domain"/>
    <property type="match status" value="1"/>
</dbReference>
<evidence type="ECO:0000256" key="6">
    <source>
        <dbReference type="ARBA" id="ARBA00022723"/>
    </source>
</evidence>
<dbReference type="GO" id="GO:0006355">
    <property type="term" value="P:regulation of DNA-templated transcription"/>
    <property type="evidence" value="ECO:0007669"/>
    <property type="project" value="InterPro"/>
</dbReference>
<feature type="compositionally biased region" description="Low complexity" evidence="14">
    <location>
        <begin position="69"/>
        <end position="82"/>
    </location>
</feature>
<dbReference type="PANTHER" id="PTHR16515:SF58">
    <property type="entry name" value="ZINC FINGER PROTEIN 22"/>
    <property type="match status" value="1"/>
</dbReference>
<dbReference type="PANTHER" id="PTHR16515">
    <property type="entry name" value="PR DOMAIN ZINC FINGER PROTEIN"/>
    <property type="match status" value="1"/>
</dbReference>
<evidence type="ECO:0008006" key="20">
    <source>
        <dbReference type="Google" id="ProtNLM"/>
    </source>
</evidence>
<comment type="subcellular location">
    <subcellularLocation>
        <location evidence="1">Nucleus</location>
    </subcellularLocation>
</comment>
<dbReference type="AlphaFoldDB" id="A0AAQ4F9I5"/>
<keyword evidence="7" id="KW-0677">Repeat</keyword>
<evidence type="ECO:0000256" key="11">
    <source>
        <dbReference type="ARBA" id="ARBA00023163"/>
    </source>
</evidence>
<dbReference type="FunFam" id="3.30.160.60:FF:002343">
    <property type="entry name" value="Zinc finger protein 33A"/>
    <property type="match status" value="1"/>
</dbReference>
<dbReference type="PROSITE" id="PS50280">
    <property type="entry name" value="SET"/>
    <property type="match status" value="1"/>
</dbReference>
<keyword evidence="8 13" id="KW-0863">Zinc-finger</keyword>
<keyword evidence="4" id="KW-0808">Transferase</keyword>
<evidence type="ECO:0000256" key="7">
    <source>
        <dbReference type="ARBA" id="ARBA00022737"/>
    </source>
</evidence>
<dbReference type="SMART" id="SM00355">
    <property type="entry name" value="ZnF_C2H2"/>
    <property type="match status" value="6"/>
</dbReference>
<keyword evidence="12" id="KW-0539">Nucleus</keyword>
<evidence type="ECO:0000259" key="17">
    <source>
        <dbReference type="PROSITE" id="PS50806"/>
    </source>
</evidence>
<dbReference type="EMBL" id="JARKHS020005108">
    <property type="protein sequence ID" value="KAK8783854.1"/>
    <property type="molecule type" value="Genomic_DNA"/>
</dbReference>
<dbReference type="Proteomes" id="UP001321473">
    <property type="component" value="Unassembled WGS sequence"/>
</dbReference>